<dbReference type="EMBL" id="WTPW01000118">
    <property type="protein sequence ID" value="KAF0545737.1"/>
    <property type="molecule type" value="Genomic_DNA"/>
</dbReference>
<dbReference type="Gene3D" id="3.40.50.300">
    <property type="entry name" value="P-loop containing nucleotide triphosphate hydrolases"/>
    <property type="match status" value="1"/>
</dbReference>
<evidence type="ECO:0000259" key="1">
    <source>
        <dbReference type="PROSITE" id="PS50234"/>
    </source>
</evidence>
<dbReference type="InterPro" id="IPR002035">
    <property type="entry name" value="VWF_A"/>
</dbReference>
<feature type="domain" description="VWFA" evidence="1">
    <location>
        <begin position="1081"/>
        <end position="1310"/>
    </location>
</feature>
<comment type="caution">
    <text evidence="2">The sequence shown here is derived from an EMBL/GenBank/DDBJ whole genome shotgun (WGS) entry which is preliminary data.</text>
</comment>
<organism evidence="2 3">
    <name type="scientific">Gigaspora margarita</name>
    <dbReference type="NCBI Taxonomy" id="4874"/>
    <lineage>
        <taxon>Eukaryota</taxon>
        <taxon>Fungi</taxon>
        <taxon>Fungi incertae sedis</taxon>
        <taxon>Mucoromycota</taxon>
        <taxon>Glomeromycotina</taxon>
        <taxon>Glomeromycetes</taxon>
        <taxon>Diversisporales</taxon>
        <taxon>Gigasporaceae</taxon>
        <taxon>Gigaspora</taxon>
    </lineage>
</organism>
<dbReference type="PANTHER" id="PTHR22796">
    <property type="entry name" value="URG4-RELATED"/>
    <property type="match status" value="1"/>
</dbReference>
<protein>
    <recommendedName>
        <fullName evidence="1">VWFA domain-containing protein</fullName>
    </recommendedName>
</protein>
<dbReference type="PROSITE" id="PS50234">
    <property type="entry name" value="VWFA"/>
    <property type="match status" value="1"/>
</dbReference>
<gene>
    <name evidence="2" type="ORF">F8M41_002024</name>
</gene>
<dbReference type="OrthoDB" id="2414946at2759"/>
<evidence type="ECO:0000313" key="3">
    <source>
        <dbReference type="Proteomes" id="UP000439903"/>
    </source>
</evidence>
<dbReference type="InterPro" id="IPR027417">
    <property type="entry name" value="P-loop_NTPase"/>
</dbReference>
<name>A0A8H4ESJ3_GIGMA</name>
<sequence length="1310" mass="151190">MSRNLDLSNNIPGLYRLLDLCKDDRSNGRFDKIIISTESLKKLCNDLLPDSFRSISNINYSKLNHIKLKLIGCYGNHVLIAKLLLKNNIIDEQIYNCLTYLDSSEADQCKPTLRPGIYLLKVNIDLCLVIHWPELGCYEENAPYKKKNMVNLHRYLTKLTEHQICLINENDLECFVWNFKEDLDEETKPKNNLNGFVDAYKLVFELSCLSFLDLILENMNNKLSDLKKSQLGEWIIQLSILIPIQIALTRNNTFHPLCNGSLLDDAEFADSEVLSIYGISQKISFGWYEGIFKYFRDRPIKVVSRIGEQSYGKSYMLNHLIGTRFDDSAIHYSGVWMSLAITKKCIFVVLNFEELKSFERSPQEDLFLIMFSTMTSNLILFENRFTVDSDMFQRFQASVTLLNDKKVFQAKLCIIIPKQDNDKIVPEFSPRFKTMLLQTLDEQDAKYENAQTFLQIIKVQMTKLMICDWGPLDESLVQIRVSTLKRLFDIAISLGIEENQNKIEHLTNHDTGDIISDQVINLTEIYDGIMDVCDLILDSELNLLDESTDFVLLSTDLRFYFENKIQSRRNSSNDTIWFENLSKFFKLIVQRRINREQEWFHQNTSKFSSDNSIVKDGRLILDQLITRLSLLWTLCGLSCQTCSLKCLKNSHHKDVHDCLTDHNCYASCEFVDSHTNKLFPRCILRAGHDGKHTCNSKRHICGELCKFSNKYNCQKKCAKEIGHNDVEHICQSKRHNCGAPCSLQANTKKGFYKCPNKCIIPYENDHEQHCCENDSACPIQCPIPDCQRRCQSTDHFHALQPQQIHFCGNEHQCQENCQELGVCRVLTEPRKQKVAYQGLMQGTSITFTEYIQLSERIKCCKKIPPNAFQHEGNHSHDEGGFHYCDTKCQFCKYICILPYGHTQSLHDTKHGNMIQTEFTSEDNEFEFEGHKLRAGDHGTFVLCNLYCCEFGRHRHMDYCQDASTCKPSANKHHINVSIEPHPEKPKEYISHSLFWERTGFKDPYTTQEQEIFKKCDHECADEMHRPTRGSNIIPNRSFCELPLFHAPLKLSDAPPNGIGYISPGGHHFKCDNPAKREGSFHIIFVINRSGSMNCNDKKPLPYTPVYDLLKTNHDNRIGAVYSAVYTFMEVRLAMKARSQFQPTNKDTISFVLFDHEVIVPFENHVLTDSKSMLNQMLPHRARGGTNFNLAIQAAGRLINSYFDPTRINVVIFLSDSECRTPRDQLEQICKYNNDRGNPLYLITVLFAGENDSLSLKEMAEIADQHNPANSMGNTLRCQFFNAMNEIHLVDTFTRVAESLRNHNILLMKKI</sequence>
<dbReference type="Gene3D" id="3.40.50.410">
    <property type="entry name" value="von Willebrand factor, type A domain"/>
    <property type="match status" value="1"/>
</dbReference>
<dbReference type="PANTHER" id="PTHR22796:SF1">
    <property type="entry name" value="VWFA DOMAIN-CONTAINING PROTEIN"/>
    <property type="match status" value="1"/>
</dbReference>
<dbReference type="CDD" id="cd00198">
    <property type="entry name" value="vWFA"/>
    <property type="match status" value="1"/>
</dbReference>
<evidence type="ECO:0000313" key="2">
    <source>
        <dbReference type="EMBL" id="KAF0545737.1"/>
    </source>
</evidence>
<keyword evidence="3" id="KW-1185">Reference proteome</keyword>
<reference evidence="2 3" key="1">
    <citation type="journal article" date="2019" name="Environ. Microbiol.">
        <title>At the nexus of three kingdoms: the genome of the mycorrhizal fungus Gigaspora margarita provides insights into plant, endobacterial and fungal interactions.</title>
        <authorList>
            <person name="Venice F."/>
            <person name="Ghignone S."/>
            <person name="Salvioli di Fossalunga A."/>
            <person name="Amselem J."/>
            <person name="Novero M."/>
            <person name="Xianan X."/>
            <person name="Sedzielewska Toro K."/>
            <person name="Morin E."/>
            <person name="Lipzen A."/>
            <person name="Grigoriev I.V."/>
            <person name="Henrissat B."/>
            <person name="Martin F.M."/>
            <person name="Bonfante P."/>
        </authorList>
    </citation>
    <scope>NUCLEOTIDE SEQUENCE [LARGE SCALE GENOMIC DNA]</scope>
    <source>
        <strain evidence="2 3">BEG34</strain>
    </source>
</reference>
<dbReference type="SMART" id="SM00327">
    <property type="entry name" value="VWA"/>
    <property type="match status" value="1"/>
</dbReference>
<dbReference type="Proteomes" id="UP000439903">
    <property type="component" value="Unassembled WGS sequence"/>
</dbReference>
<proteinExistence type="predicted"/>
<dbReference type="InterPro" id="IPR036465">
    <property type="entry name" value="vWFA_dom_sf"/>
</dbReference>
<dbReference type="SUPFAM" id="SSF53300">
    <property type="entry name" value="vWA-like"/>
    <property type="match status" value="1"/>
</dbReference>
<accession>A0A8H4ESJ3</accession>